<comment type="pathway">
    <text evidence="2">Protein modification; protein ubiquitination.</text>
</comment>
<evidence type="ECO:0000256" key="9">
    <source>
        <dbReference type="ARBA" id="ARBA00022989"/>
    </source>
</evidence>
<comment type="caution">
    <text evidence="14">The sequence shown here is derived from an EMBL/GenBank/DDBJ whole genome shotgun (WGS) entry which is preliminary data.</text>
</comment>
<organism evidence="14 15">
    <name type="scientific">Albugo candida</name>
    <dbReference type="NCBI Taxonomy" id="65357"/>
    <lineage>
        <taxon>Eukaryota</taxon>
        <taxon>Sar</taxon>
        <taxon>Stramenopiles</taxon>
        <taxon>Oomycota</taxon>
        <taxon>Peronosporomycetes</taxon>
        <taxon>Albuginales</taxon>
        <taxon>Albuginaceae</taxon>
        <taxon>Albugo</taxon>
    </lineage>
</organism>
<dbReference type="GO" id="GO:0008270">
    <property type="term" value="F:zinc ion binding"/>
    <property type="evidence" value="ECO:0007669"/>
    <property type="project" value="UniProtKB-KW"/>
</dbReference>
<keyword evidence="8" id="KW-0862">Zinc</keyword>
<keyword evidence="3" id="KW-0808">Transferase</keyword>
<dbReference type="InterPro" id="IPR036361">
    <property type="entry name" value="SAP_dom_sf"/>
</dbReference>
<evidence type="ECO:0000256" key="11">
    <source>
        <dbReference type="PROSITE-ProRule" id="PRU00175"/>
    </source>
</evidence>
<dbReference type="SMART" id="SM00184">
    <property type="entry name" value="RING"/>
    <property type="match status" value="1"/>
</dbReference>
<gene>
    <name evidence="14" type="ORF">BN9_028840</name>
</gene>
<comment type="subcellular location">
    <subcellularLocation>
        <location evidence="1">Membrane</location>
        <topology evidence="1">Single-pass membrane protein</topology>
    </subcellularLocation>
</comment>
<sequence>MFVLIQSSDNPWLIAVVVLVQILVPMLENGLDIEYSSVHAAILIALLLLLFILSSRLLRFIKSLYLLRNEERTQGWREYFAHAYRQSRQHFGPNTRRARSGQDAQHFDKIMRTIQAMPLEEYKAFDELQQLKTSELKERLLRRGLQADNCIERQELVERLTEFRGGPANNTSCSICCEEYQTGDILRLLQKCKHEFHLECLDRWVLTTLSTERSPTCPLCNQSLN</sequence>
<dbReference type="PROSITE" id="PS50089">
    <property type="entry name" value="ZF_RING_2"/>
    <property type="match status" value="1"/>
</dbReference>
<evidence type="ECO:0000256" key="3">
    <source>
        <dbReference type="ARBA" id="ARBA00022679"/>
    </source>
</evidence>
<dbReference type="Pfam" id="PF13639">
    <property type="entry name" value="zf-RING_2"/>
    <property type="match status" value="1"/>
</dbReference>
<evidence type="ECO:0000313" key="15">
    <source>
        <dbReference type="Proteomes" id="UP000053237"/>
    </source>
</evidence>
<dbReference type="SUPFAM" id="SSF57850">
    <property type="entry name" value="RING/U-box"/>
    <property type="match status" value="1"/>
</dbReference>
<name>A0A024G5F6_9STRA</name>
<keyword evidence="6 11" id="KW-0863">Zinc-finger</keyword>
<dbReference type="PANTHER" id="PTHR45768:SF18">
    <property type="entry name" value="RING-H2 FINGER PROTEIN ATL47-RELATED"/>
    <property type="match status" value="1"/>
</dbReference>
<dbReference type="GO" id="GO:0016567">
    <property type="term" value="P:protein ubiquitination"/>
    <property type="evidence" value="ECO:0007669"/>
    <property type="project" value="UniProtKB-UniPathway"/>
</dbReference>
<dbReference type="InterPro" id="IPR001841">
    <property type="entry name" value="Znf_RING"/>
</dbReference>
<dbReference type="GO" id="GO:0016740">
    <property type="term" value="F:transferase activity"/>
    <property type="evidence" value="ECO:0007669"/>
    <property type="project" value="UniProtKB-KW"/>
</dbReference>
<proteinExistence type="predicted"/>
<evidence type="ECO:0000256" key="2">
    <source>
        <dbReference type="ARBA" id="ARBA00004906"/>
    </source>
</evidence>
<dbReference type="Proteomes" id="UP000053237">
    <property type="component" value="Unassembled WGS sequence"/>
</dbReference>
<keyword evidence="5" id="KW-0479">Metal-binding</keyword>
<dbReference type="STRING" id="65357.A0A024G5F6"/>
<reference evidence="14 15" key="1">
    <citation type="submission" date="2012-05" db="EMBL/GenBank/DDBJ databases">
        <title>Recombination and specialization in a pathogen metapopulation.</title>
        <authorList>
            <person name="Gardiner A."/>
            <person name="Kemen E."/>
            <person name="Schultz-Larsen T."/>
            <person name="MacLean D."/>
            <person name="Van Oosterhout C."/>
            <person name="Jones J.D.G."/>
        </authorList>
    </citation>
    <scope>NUCLEOTIDE SEQUENCE [LARGE SCALE GENOMIC DNA]</scope>
    <source>
        <strain evidence="14 15">Ac Nc2</strain>
    </source>
</reference>
<keyword evidence="10 12" id="KW-0472">Membrane</keyword>
<dbReference type="AlphaFoldDB" id="A0A024G5F6"/>
<keyword evidence="7" id="KW-0833">Ubl conjugation pathway</keyword>
<evidence type="ECO:0000256" key="10">
    <source>
        <dbReference type="ARBA" id="ARBA00023136"/>
    </source>
</evidence>
<feature type="domain" description="RING-type" evidence="13">
    <location>
        <begin position="173"/>
        <end position="221"/>
    </location>
</feature>
<evidence type="ECO:0000259" key="13">
    <source>
        <dbReference type="PROSITE" id="PS50089"/>
    </source>
</evidence>
<dbReference type="EMBL" id="CAIX01000029">
    <property type="protein sequence ID" value="CCI42100.1"/>
    <property type="molecule type" value="Genomic_DNA"/>
</dbReference>
<keyword evidence="9 12" id="KW-1133">Transmembrane helix</keyword>
<protein>
    <recommendedName>
        <fullName evidence="13">RING-type domain-containing protein</fullName>
    </recommendedName>
</protein>
<evidence type="ECO:0000256" key="4">
    <source>
        <dbReference type="ARBA" id="ARBA00022692"/>
    </source>
</evidence>
<dbReference type="GO" id="GO:0016020">
    <property type="term" value="C:membrane"/>
    <property type="evidence" value="ECO:0007669"/>
    <property type="project" value="UniProtKB-SubCell"/>
</dbReference>
<dbReference type="OrthoDB" id="8062037at2759"/>
<evidence type="ECO:0000256" key="6">
    <source>
        <dbReference type="ARBA" id="ARBA00022771"/>
    </source>
</evidence>
<dbReference type="PANTHER" id="PTHR45768">
    <property type="entry name" value="E3 UBIQUITIN-PROTEIN LIGASE RNF13-LIKE"/>
    <property type="match status" value="1"/>
</dbReference>
<feature type="transmembrane region" description="Helical" evidence="12">
    <location>
        <begin position="12"/>
        <end position="31"/>
    </location>
</feature>
<accession>A0A024G5F6</accession>
<keyword evidence="4 12" id="KW-0812">Transmembrane</keyword>
<keyword evidence="15" id="KW-1185">Reference proteome</keyword>
<feature type="transmembrane region" description="Helical" evidence="12">
    <location>
        <begin position="37"/>
        <end position="58"/>
    </location>
</feature>
<dbReference type="UniPathway" id="UPA00143"/>
<evidence type="ECO:0000256" key="1">
    <source>
        <dbReference type="ARBA" id="ARBA00004167"/>
    </source>
</evidence>
<evidence type="ECO:0000256" key="12">
    <source>
        <dbReference type="SAM" id="Phobius"/>
    </source>
</evidence>
<evidence type="ECO:0000256" key="8">
    <source>
        <dbReference type="ARBA" id="ARBA00022833"/>
    </source>
</evidence>
<dbReference type="SUPFAM" id="SSF68906">
    <property type="entry name" value="SAP domain"/>
    <property type="match status" value="1"/>
</dbReference>
<dbReference type="InterPro" id="IPR013083">
    <property type="entry name" value="Znf_RING/FYVE/PHD"/>
</dbReference>
<evidence type="ECO:0000256" key="7">
    <source>
        <dbReference type="ARBA" id="ARBA00022786"/>
    </source>
</evidence>
<dbReference type="InParanoid" id="A0A024G5F6"/>
<dbReference type="Gene3D" id="3.30.40.10">
    <property type="entry name" value="Zinc/RING finger domain, C3HC4 (zinc finger)"/>
    <property type="match status" value="1"/>
</dbReference>
<evidence type="ECO:0000256" key="5">
    <source>
        <dbReference type="ARBA" id="ARBA00022723"/>
    </source>
</evidence>
<evidence type="ECO:0000313" key="14">
    <source>
        <dbReference type="EMBL" id="CCI42100.1"/>
    </source>
</evidence>